<dbReference type="AlphaFoldDB" id="A0A1M6V556"/>
<gene>
    <name evidence="1" type="ORF">SAMN04488087_1905</name>
</gene>
<dbReference type="Proteomes" id="UP000185812">
    <property type="component" value="Unassembled WGS sequence"/>
</dbReference>
<name>A0A1M6V556_9BACT</name>
<accession>A0A1M6V556</accession>
<keyword evidence="2" id="KW-1185">Reference proteome</keyword>
<sequence length="495" mass="56846">METLVGLRWTGHALIDMGVAVVVLATGNERPEEVTQRQWEQWMDELEQDYQDKYLQKPCSILFTLNAFDNPSWSKKPEERAQKITRTFESARNAASLLAEACTFFPERPAVVRAARDLFPMLMGQQQLNFYPNGRSELPLSALALGCVLSLPRVAPIVSGRAMIVGADDPELLLDLCEYWKEDLDRELALLRAGGAWKDRKAPRTRLLEALEEVFGPGRMRRFASDERLSGVTLYHLSNSGNGPAVDLYTVRPLVNRFLARAEAAAHHPRWKALVRAFWRRPKDGSYEQAIVQGKKKKGAAPLSAEERLQARNDVYELLPALPEKAARFVKHVFLGFAQNRVGQRRDFRTDDIDIWPLVELFLTELMPTMTPERIETIRRLADELAHEIHANNDRRLYRQLMGLVSGMNSYGAFRALLIRAIRERLRRTNQLLLSFDDYLLLFEEGEGFPRADWRLVRDLVRIRVLEQLHRAGFFAEAPELLEEVPEEEEVEEET</sequence>
<reference evidence="2" key="1">
    <citation type="submission" date="2016-11" db="EMBL/GenBank/DDBJ databases">
        <authorList>
            <person name="Varghese N."/>
            <person name="Submissions S."/>
        </authorList>
    </citation>
    <scope>NUCLEOTIDE SEQUENCE [LARGE SCALE GENOMIC DNA]</scope>
    <source>
        <strain evidence="2">DSM 22212</strain>
    </source>
</reference>
<evidence type="ECO:0000313" key="2">
    <source>
        <dbReference type="Proteomes" id="UP000185812"/>
    </source>
</evidence>
<dbReference type="STRING" id="633813.SAMN04488087_1905"/>
<dbReference type="OrthoDB" id="53745at2"/>
<protein>
    <submittedName>
        <fullName evidence="1">CRISPR-associated protein, Cst1 family</fullName>
    </submittedName>
</protein>
<dbReference type="EMBL" id="FRAU01000006">
    <property type="protein sequence ID" value="SHK76573.1"/>
    <property type="molecule type" value="Genomic_DNA"/>
</dbReference>
<proteinExistence type="predicted"/>
<evidence type="ECO:0000313" key="1">
    <source>
        <dbReference type="EMBL" id="SHK76573.1"/>
    </source>
</evidence>
<organism evidence="1 2">
    <name type="scientific">Rhodothermus profundi</name>
    <dbReference type="NCBI Taxonomy" id="633813"/>
    <lineage>
        <taxon>Bacteria</taxon>
        <taxon>Pseudomonadati</taxon>
        <taxon>Rhodothermota</taxon>
        <taxon>Rhodothermia</taxon>
        <taxon>Rhodothermales</taxon>
        <taxon>Rhodothermaceae</taxon>
        <taxon>Rhodothermus</taxon>
    </lineage>
</organism>
<dbReference type="RefSeq" id="WP_072715746.1">
    <property type="nucleotide sequence ID" value="NZ_FRAU01000006.1"/>
</dbReference>